<comment type="subcellular location">
    <subcellularLocation>
        <location evidence="4">Periplasm</location>
    </subcellularLocation>
</comment>
<comment type="function">
    <text evidence="4">Involved in the assembly of lipopolysaccharide (LPS). Required for the translocation of LPS from the inner membrane to the outer membrane. May form a bridge between the inner membrane and the outer membrane, via interactions with LptC and LptD, thereby facilitating LPS transfer across the periplasm.</text>
</comment>
<feature type="chain" id="PRO_5008983654" description="Lipopolysaccharide export system protein LptA" evidence="4">
    <location>
        <begin position="30"/>
        <end position="177"/>
    </location>
</feature>
<dbReference type="OrthoDB" id="9795964at2"/>
<dbReference type="Proteomes" id="UP000029998">
    <property type="component" value="Unassembled WGS sequence"/>
</dbReference>
<keyword evidence="1 4" id="KW-0813">Transport</keyword>
<evidence type="ECO:0000313" key="8">
    <source>
        <dbReference type="Proteomes" id="UP000029998"/>
    </source>
</evidence>
<dbReference type="InterPro" id="IPR014340">
    <property type="entry name" value="LptA"/>
</dbReference>
<dbReference type="RefSeq" id="WP_036136951.1">
    <property type="nucleotide sequence ID" value="NZ_AVPU01000012.1"/>
</dbReference>
<dbReference type="GO" id="GO:0030288">
    <property type="term" value="C:outer membrane-bounded periplasmic space"/>
    <property type="evidence" value="ECO:0007669"/>
    <property type="project" value="TreeGrafter"/>
</dbReference>
<dbReference type="PANTHER" id="PTHR36504">
    <property type="entry name" value="LIPOPOLYSACCHARIDE EXPORT SYSTEM PROTEIN LPTA"/>
    <property type="match status" value="1"/>
</dbReference>
<evidence type="ECO:0000259" key="6">
    <source>
        <dbReference type="Pfam" id="PF03968"/>
    </source>
</evidence>
<dbReference type="GO" id="GO:0015920">
    <property type="term" value="P:lipopolysaccharide transport"/>
    <property type="evidence" value="ECO:0007669"/>
    <property type="project" value="UniProtKB-UniRule"/>
</dbReference>
<dbReference type="NCBIfam" id="TIGR03002">
    <property type="entry name" value="outer_YhbN_LptA"/>
    <property type="match status" value="1"/>
</dbReference>
<accession>A0A0A0EWT0</accession>
<proteinExistence type="inferred from homology"/>
<evidence type="ECO:0000256" key="1">
    <source>
        <dbReference type="ARBA" id="ARBA00022448"/>
    </source>
</evidence>
<protein>
    <recommendedName>
        <fullName evidence="4">Lipopolysaccharide export system protein LptA</fullName>
    </recommendedName>
</protein>
<feature type="signal peptide" evidence="4">
    <location>
        <begin position="1"/>
        <end position="29"/>
    </location>
</feature>
<comment type="similarity">
    <text evidence="4">Belongs to the LptA family.</text>
</comment>
<dbReference type="GO" id="GO:0001530">
    <property type="term" value="F:lipopolysaccharide binding"/>
    <property type="evidence" value="ECO:0007669"/>
    <property type="project" value="InterPro"/>
</dbReference>
<dbReference type="AlphaFoldDB" id="A0A0A0EWT0"/>
<evidence type="ECO:0000313" key="7">
    <source>
        <dbReference type="EMBL" id="KGM54538.1"/>
    </source>
</evidence>
<dbReference type="InterPro" id="IPR005653">
    <property type="entry name" value="OstA-like_N"/>
</dbReference>
<dbReference type="PANTHER" id="PTHR36504:SF1">
    <property type="entry name" value="LIPOPOLYSACCHARIDE EXPORT SYSTEM PROTEIN LPTA"/>
    <property type="match status" value="1"/>
</dbReference>
<evidence type="ECO:0000256" key="3">
    <source>
        <dbReference type="ARBA" id="ARBA00022764"/>
    </source>
</evidence>
<dbReference type="Gene3D" id="2.60.450.10">
    <property type="entry name" value="Lipopolysaccharide (LPS) transport protein A like domain"/>
    <property type="match status" value="1"/>
</dbReference>
<evidence type="ECO:0000256" key="2">
    <source>
        <dbReference type="ARBA" id="ARBA00022729"/>
    </source>
</evidence>
<keyword evidence="3 4" id="KW-0574">Periplasm</keyword>
<dbReference type="EMBL" id="AVPU01000012">
    <property type="protein sequence ID" value="KGM54538.1"/>
    <property type="molecule type" value="Genomic_DNA"/>
</dbReference>
<dbReference type="GO" id="GO:0017089">
    <property type="term" value="F:glycolipid transfer activity"/>
    <property type="evidence" value="ECO:0007669"/>
    <property type="project" value="TreeGrafter"/>
</dbReference>
<keyword evidence="8" id="KW-1185">Reference proteome</keyword>
<evidence type="ECO:0000256" key="5">
    <source>
        <dbReference type="SAM" id="MobiDB-lite"/>
    </source>
</evidence>
<organism evidence="7 8">
    <name type="scientific">Lysobacter daejeonensis GH1-9</name>
    <dbReference type="NCBI Taxonomy" id="1385517"/>
    <lineage>
        <taxon>Bacteria</taxon>
        <taxon>Pseudomonadati</taxon>
        <taxon>Pseudomonadota</taxon>
        <taxon>Gammaproteobacteria</taxon>
        <taxon>Lysobacterales</taxon>
        <taxon>Lysobacteraceae</taxon>
        <taxon>Aerolutibacter</taxon>
    </lineage>
</organism>
<dbReference type="GO" id="GO:0009279">
    <property type="term" value="C:cell outer membrane"/>
    <property type="evidence" value="ECO:0007669"/>
    <property type="project" value="TreeGrafter"/>
</dbReference>
<dbReference type="HAMAP" id="MF_01914">
    <property type="entry name" value="LPS_assembly_LptA"/>
    <property type="match status" value="1"/>
</dbReference>
<dbReference type="eggNOG" id="COG1934">
    <property type="taxonomic scope" value="Bacteria"/>
</dbReference>
<dbReference type="STRING" id="1385517.N800_01055"/>
<gene>
    <name evidence="4" type="primary">lptA</name>
    <name evidence="7" type="ORF">N800_01055</name>
</gene>
<dbReference type="GO" id="GO:0043165">
    <property type="term" value="P:Gram-negative-bacterium-type cell outer membrane assembly"/>
    <property type="evidence" value="ECO:0007669"/>
    <property type="project" value="UniProtKB-UniRule"/>
</dbReference>
<comment type="caution">
    <text evidence="7">The sequence shown here is derived from an EMBL/GenBank/DDBJ whole genome shotgun (WGS) entry which is preliminary data.</text>
</comment>
<comment type="subunit">
    <text evidence="4">Component of the lipopolysaccharide transport and assembly complex.</text>
</comment>
<sequence precursor="true">MKGLPASSLATVPALLLAAALALPQAASARSSDRNQPMDIDAGHSDYSLDENKPATLSGGVTITQGSLNITASTAVITQRNGDPTRVVLTGAPVTLKQQMDDGTPMNAIANKIDYDLTTEVVVFTGKVDIRQPRGNLSGERVVYNMRTQQVTGGGQGAGRVKMRIMPKGARANGSGT</sequence>
<feature type="region of interest" description="Disordered" evidence="5">
    <location>
        <begin position="27"/>
        <end position="53"/>
    </location>
</feature>
<evidence type="ECO:0000256" key="4">
    <source>
        <dbReference type="HAMAP-Rule" id="MF_01914"/>
    </source>
</evidence>
<reference evidence="7 8" key="1">
    <citation type="submission" date="2013-08" db="EMBL/GenBank/DDBJ databases">
        <title>Genome sequencing of Lysobacter.</title>
        <authorList>
            <person name="Zhang S."/>
            <person name="Wang G."/>
        </authorList>
    </citation>
    <scope>NUCLEOTIDE SEQUENCE [LARGE SCALE GENOMIC DNA]</scope>
    <source>
        <strain evidence="7 8">GH1-9</strain>
    </source>
</reference>
<dbReference type="InterPro" id="IPR052037">
    <property type="entry name" value="LPS_export_LptA"/>
</dbReference>
<name>A0A0A0EWT0_9GAMM</name>
<feature type="domain" description="Organic solvent tolerance-like N-terminal" evidence="6">
    <location>
        <begin position="40"/>
        <end position="149"/>
    </location>
</feature>
<dbReference type="Pfam" id="PF03968">
    <property type="entry name" value="LptD_N"/>
    <property type="match status" value="1"/>
</dbReference>
<keyword evidence="2 4" id="KW-0732">Signal</keyword>